<evidence type="ECO:0000313" key="2">
    <source>
        <dbReference type="EMBL" id="ODQ93718.1"/>
    </source>
</evidence>
<feature type="region of interest" description="Disordered" evidence="1">
    <location>
        <begin position="1"/>
        <end position="20"/>
    </location>
</feature>
<dbReference type="EMBL" id="MIGZ01000060">
    <property type="protein sequence ID" value="ODQ93718.1"/>
    <property type="molecule type" value="Genomic_DNA"/>
</dbReference>
<organism evidence="2 3">
    <name type="scientific">Mycolicibacterium holsaticum</name>
    <dbReference type="NCBI Taxonomy" id="152142"/>
    <lineage>
        <taxon>Bacteria</taxon>
        <taxon>Bacillati</taxon>
        <taxon>Actinomycetota</taxon>
        <taxon>Actinomycetes</taxon>
        <taxon>Mycobacteriales</taxon>
        <taxon>Mycobacteriaceae</taxon>
        <taxon>Mycolicibacterium</taxon>
    </lineage>
</organism>
<gene>
    <name evidence="2" type="ORF">BHQ17_12195</name>
</gene>
<dbReference type="AlphaFoldDB" id="A0A1E3RV55"/>
<reference evidence="3" key="1">
    <citation type="submission" date="2016-09" db="EMBL/GenBank/DDBJ databases">
        <authorList>
            <person name="Greninger A.L."/>
            <person name="Jerome K.R."/>
            <person name="Mcnair B."/>
            <person name="Wallis C."/>
            <person name="Fang F."/>
        </authorList>
    </citation>
    <scope>NUCLEOTIDE SEQUENCE [LARGE SCALE GENOMIC DNA]</scope>
    <source>
        <strain evidence="3">M7</strain>
    </source>
</reference>
<name>A0A1E3RV55_9MYCO</name>
<evidence type="ECO:0000313" key="3">
    <source>
        <dbReference type="Proteomes" id="UP000094243"/>
    </source>
</evidence>
<protein>
    <submittedName>
        <fullName evidence="2">Uncharacterized protein</fullName>
    </submittedName>
</protein>
<dbReference type="OrthoDB" id="4729167at2"/>
<comment type="caution">
    <text evidence="2">The sequence shown here is derived from an EMBL/GenBank/DDBJ whole genome shotgun (WGS) entry which is preliminary data.</text>
</comment>
<keyword evidence="3" id="KW-1185">Reference proteome</keyword>
<dbReference type="Proteomes" id="UP000094243">
    <property type="component" value="Unassembled WGS sequence"/>
</dbReference>
<sequence>MSRRTDAKKARRRKRRAARDERWVPDSVMDAMSEDIELAAVLEEFDKRITERGWVFDDESSDDESALWCYPPSQADVVDDEIVDMTTTVLVAADGADVVHVVFVGTSDDYQFGFEELFENLDAVEAYRSGDPRPVFGS</sequence>
<accession>A0A1E3RV55</accession>
<evidence type="ECO:0000256" key="1">
    <source>
        <dbReference type="SAM" id="MobiDB-lite"/>
    </source>
</evidence>
<proteinExistence type="predicted"/>